<dbReference type="NCBIfam" id="TIGR02532">
    <property type="entry name" value="IV_pilin_GFxxxE"/>
    <property type="match status" value="1"/>
</dbReference>
<dbReference type="InterPro" id="IPR011453">
    <property type="entry name" value="DUF1559"/>
</dbReference>
<dbReference type="PANTHER" id="PTHR30093:SF2">
    <property type="entry name" value="TYPE II SECRETION SYSTEM PROTEIN H"/>
    <property type="match status" value="1"/>
</dbReference>
<evidence type="ECO:0000259" key="1">
    <source>
        <dbReference type="Pfam" id="PF07596"/>
    </source>
</evidence>
<dbReference type="AlphaFoldDB" id="A0A518B8Q0"/>
<dbReference type="RefSeq" id="WP_145260726.1">
    <property type="nucleotide sequence ID" value="NZ_CP036279.1"/>
</dbReference>
<dbReference type="InterPro" id="IPR012902">
    <property type="entry name" value="N_methyl_site"/>
</dbReference>
<dbReference type="SUPFAM" id="SSF54523">
    <property type="entry name" value="Pili subunits"/>
    <property type="match status" value="1"/>
</dbReference>
<gene>
    <name evidence="2" type="ORF">Pan216_42110</name>
</gene>
<name>A0A518B8Q0_9BACT</name>
<dbReference type="Gene3D" id="3.30.700.10">
    <property type="entry name" value="Glycoprotein, Type 4 Pilin"/>
    <property type="match status" value="1"/>
</dbReference>
<organism evidence="2 3">
    <name type="scientific">Kolteria novifilia</name>
    <dbReference type="NCBI Taxonomy" id="2527975"/>
    <lineage>
        <taxon>Bacteria</taxon>
        <taxon>Pseudomonadati</taxon>
        <taxon>Planctomycetota</taxon>
        <taxon>Planctomycetia</taxon>
        <taxon>Kolteriales</taxon>
        <taxon>Kolteriaceae</taxon>
        <taxon>Kolteria</taxon>
    </lineage>
</organism>
<feature type="domain" description="DUF1559" evidence="1">
    <location>
        <begin position="45"/>
        <end position="351"/>
    </location>
</feature>
<sequence>MSSIRVRPLRLRAASTRWAFSLIELLVALAILGILVALLLPAVIQAREAARRMQCRSNLKQLGIAVHQYLETHGVFPAAALGGGNSSFSFNFTGYAALMPFLDAQAAYDRINFEVSRSCAFGCNHGWSRVENQEAFDTPLPIFVCPSNRRGAEVAFLFGPDADGVRWRSSHGAITDYLFNGGGFFWPNARRNESIGSRHLLGPSPLQGNTRAAQVEDGLGMTFLAGESWGGDGANQRWARGWGGSRVCERLDNGYTNPAGTLYRPAHYENFLHAAYTNTHIQTDGSAVVGGIVAVTVDFQGNPYPPNDCAYPTYSGSAARNFPNFHAGHGPTVQFVMADGSVQSLVDSIDLDVYVALSTIAGGETNHEF</sequence>
<accession>A0A518B8Q0</accession>
<evidence type="ECO:0000313" key="2">
    <source>
        <dbReference type="EMBL" id="QDU63333.1"/>
    </source>
</evidence>
<proteinExistence type="predicted"/>
<dbReference type="EMBL" id="CP036279">
    <property type="protein sequence ID" value="QDU63333.1"/>
    <property type="molecule type" value="Genomic_DNA"/>
</dbReference>
<dbReference type="PANTHER" id="PTHR30093">
    <property type="entry name" value="GENERAL SECRETION PATHWAY PROTEIN G"/>
    <property type="match status" value="1"/>
</dbReference>
<reference evidence="2 3" key="1">
    <citation type="submission" date="2019-02" db="EMBL/GenBank/DDBJ databases">
        <title>Deep-cultivation of Planctomycetes and their phenomic and genomic characterization uncovers novel biology.</title>
        <authorList>
            <person name="Wiegand S."/>
            <person name="Jogler M."/>
            <person name="Boedeker C."/>
            <person name="Pinto D."/>
            <person name="Vollmers J."/>
            <person name="Rivas-Marin E."/>
            <person name="Kohn T."/>
            <person name="Peeters S.H."/>
            <person name="Heuer A."/>
            <person name="Rast P."/>
            <person name="Oberbeckmann S."/>
            <person name="Bunk B."/>
            <person name="Jeske O."/>
            <person name="Meyerdierks A."/>
            <person name="Storesund J.E."/>
            <person name="Kallscheuer N."/>
            <person name="Luecker S."/>
            <person name="Lage O.M."/>
            <person name="Pohl T."/>
            <person name="Merkel B.J."/>
            <person name="Hornburger P."/>
            <person name="Mueller R.-W."/>
            <person name="Bruemmer F."/>
            <person name="Labrenz M."/>
            <person name="Spormann A.M."/>
            <person name="Op den Camp H."/>
            <person name="Overmann J."/>
            <person name="Amann R."/>
            <person name="Jetten M.S.M."/>
            <person name="Mascher T."/>
            <person name="Medema M.H."/>
            <person name="Devos D.P."/>
            <person name="Kaster A.-K."/>
            <person name="Ovreas L."/>
            <person name="Rohde M."/>
            <person name="Galperin M.Y."/>
            <person name="Jogler C."/>
        </authorList>
    </citation>
    <scope>NUCLEOTIDE SEQUENCE [LARGE SCALE GENOMIC DNA]</scope>
    <source>
        <strain evidence="2 3">Pan216</strain>
    </source>
</reference>
<dbReference type="OrthoDB" id="289947at2"/>
<keyword evidence="3" id="KW-1185">Reference proteome</keyword>
<dbReference type="KEGG" id="knv:Pan216_42110"/>
<dbReference type="Pfam" id="PF07596">
    <property type="entry name" value="SBP_bac_10"/>
    <property type="match status" value="1"/>
</dbReference>
<evidence type="ECO:0000313" key="3">
    <source>
        <dbReference type="Proteomes" id="UP000317093"/>
    </source>
</evidence>
<protein>
    <recommendedName>
        <fullName evidence="1">DUF1559 domain-containing protein</fullName>
    </recommendedName>
</protein>
<dbReference type="Proteomes" id="UP000317093">
    <property type="component" value="Chromosome"/>
</dbReference>
<dbReference type="InterPro" id="IPR045584">
    <property type="entry name" value="Pilin-like"/>
</dbReference>